<dbReference type="EMBL" id="JASSZA010000011">
    <property type="protein sequence ID" value="KAK2098158.1"/>
    <property type="molecule type" value="Genomic_DNA"/>
</dbReference>
<dbReference type="PANTHER" id="PTHR18914:SF24">
    <property type="entry name" value="CATENIN ALPHA-1"/>
    <property type="match status" value="1"/>
</dbReference>
<dbReference type="Pfam" id="PF01044">
    <property type="entry name" value="Vinculin"/>
    <property type="match status" value="1"/>
</dbReference>
<dbReference type="Proteomes" id="UP001266305">
    <property type="component" value="Unassembled WGS sequence"/>
</dbReference>
<dbReference type="InterPro" id="IPR036723">
    <property type="entry name" value="Alpha-catenin/vinculin-like_sf"/>
</dbReference>
<evidence type="ECO:0000256" key="3">
    <source>
        <dbReference type="ARBA" id="ARBA00022490"/>
    </source>
</evidence>
<comment type="similarity">
    <text evidence="2">Belongs to the vinculin/alpha-catenin family.</text>
</comment>
<keyword evidence="3" id="KW-0963">Cytoplasm</keyword>
<comment type="caution">
    <text evidence="4">The sequence shown here is derived from an EMBL/GenBank/DDBJ whole genome shotgun (WGS) entry which is preliminary data.</text>
</comment>
<dbReference type="SUPFAM" id="SSF47220">
    <property type="entry name" value="alpha-catenin/vinculin-like"/>
    <property type="match status" value="1"/>
</dbReference>
<dbReference type="InterPro" id="IPR006077">
    <property type="entry name" value="Vinculin/catenin"/>
</dbReference>
<proteinExistence type="inferred from homology"/>
<evidence type="ECO:0000256" key="1">
    <source>
        <dbReference type="ARBA" id="ARBA00004496"/>
    </source>
</evidence>
<evidence type="ECO:0000256" key="2">
    <source>
        <dbReference type="ARBA" id="ARBA00008376"/>
    </source>
</evidence>
<evidence type="ECO:0000313" key="4">
    <source>
        <dbReference type="EMBL" id="KAK2098158.1"/>
    </source>
</evidence>
<keyword evidence="5" id="KW-1185">Reference proteome</keyword>
<organism evidence="4 5">
    <name type="scientific">Saguinus oedipus</name>
    <name type="common">Cotton-top tamarin</name>
    <name type="synonym">Oedipomidas oedipus</name>
    <dbReference type="NCBI Taxonomy" id="9490"/>
    <lineage>
        <taxon>Eukaryota</taxon>
        <taxon>Metazoa</taxon>
        <taxon>Chordata</taxon>
        <taxon>Craniata</taxon>
        <taxon>Vertebrata</taxon>
        <taxon>Euteleostomi</taxon>
        <taxon>Mammalia</taxon>
        <taxon>Eutheria</taxon>
        <taxon>Euarchontoglires</taxon>
        <taxon>Primates</taxon>
        <taxon>Haplorrhini</taxon>
        <taxon>Platyrrhini</taxon>
        <taxon>Cebidae</taxon>
        <taxon>Callitrichinae</taxon>
        <taxon>Saguinus</taxon>
    </lineage>
</organism>
<dbReference type="PANTHER" id="PTHR18914">
    <property type="entry name" value="ALPHA CATENIN"/>
    <property type="match status" value="1"/>
</dbReference>
<name>A0ABQ9UM78_SAGOE</name>
<protein>
    <submittedName>
        <fullName evidence="4">Catenin alpha-1</fullName>
    </submittedName>
</protein>
<evidence type="ECO:0000313" key="5">
    <source>
        <dbReference type="Proteomes" id="UP001266305"/>
    </source>
</evidence>
<dbReference type="Gene3D" id="1.20.120.230">
    <property type="entry name" value="Alpha-catenin/vinculin-like"/>
    <property type="match status" value="2"/>
</dbReference>
<comment type="subcellular location">
    <subcellularLocation>
        <location evidence="1">Cytoplasm</location>
    </subcellularLocation>
</comment>
<sequence>MNENEFIDASRLVYDGIWDIRKAVLMIRTPEELDDSGFETKNFNVRSRTSIQTEDDQLIAGQSAWAIMDQLPQDFQEEKSKLDAKASKWDDSGNDIIVLAK</sequence>
<gene>
    <name evidence="4" type="primary">CTNNA1_7</name>
    <name evidence="4" type="ORF">P7K49_023609</name>
</gene>
<accession>A0ABQ9UM78</accession>
<reference evidence="4 5" key="1">
    <citation type="submission" date="2023-05" db="EMBL/GenBank/DDBJ databases">
        <title>B98-5 Cell Line De Novo Hybrid Assembly: An Optical Mapping Approach.</title>
        <authorList>
            <person name="Kananen K."/>
            <person name="Auerbach J.A."/>
            <person name="Kautto E."/>
            <person name="Blachly J.S."/>
        </authorList>
    </citation>
    <scope>NUCLEOTIDE SEQUENCE [LARGE SCALE GENOMIC DNA]</scope>
    <source>
        <strain evidence="4">B95-8</strain>
        <tissue evidence="4">Cell line</tissue>
    </source>
</reference>